<evidence type="ECO:0000313" key="2">
    <source>
        <dbReference type="EMBL" id="MBO8445250.1"/>
    </source>
</evidence>
<dbReference type="Pfam" id="PF19700">
    <property type="entry name" value="DUF6198"/>
    <property type="match status" value="1"/>
</dbReference>
<dbReference type="Proteomes" id="UP000823619">
    <property type="component" value="Unassembled WGS sequence"/>
</dbReference>
<sequence length="220" mass="23660">MKRSFREILFRYAVATAGLVFVAAGVALSIISDLGTAPISCPPYVVSLYGGLTVGQYTAIMHFIFILLQVALLRKRFKAESLMQIAAAVVFGFLTDAAIWATSWIAAETYLGKAGLMLLSCVITAVGISLEVKADAWMLAGEMTTAAIAEVTGTKFRNVKIVFDSSLVLIAAVISLAISGNPTGDGEYVVIREGTLVSAFLTGWLMRFIEPFTDKIKFNK</sequence>
<dbReference type="InterPro" id="IPR038750">
    <property type="entry name" value="YczE/YyaS-like"/>
</dbReference>
<comment type="caution">
    <text evidence="2">The sequence shown here is derived from an EMBL/GenBank/DDBJ whole genome shotgun (WGS) entry which is preliminary data.</text>
</comment>
<organism evidence="2 3">
    <name type="scientific">Candidatus Cryptobacteroides merdavium</name>
    <dbReference type="NCBI Taxonomy" id="2840769"/>
    <lineage>
        <taxon>Bacteria</taxon>
        <taxon>Pseudomonadati</taxon>
        <taxon>Bacteroidota</taxon>
        <taxon>Bacteroidia</taxon>
        <taxon>Bacteroidales</taxon>
        <taxon>Candidatus Cryptobacteroides</taxon>
    </lineage>
</organism>
<dbReference type="EMBL" id="JADIMO010000079">
    <property type="protein sequence ID" value="MBO8445250.1"/>
    <property type="molecule type" value="Genomic_DNA"/>
</dbReference>
<name>A0A9D9EF71_9BACT</name>
<feature type="transmembrane region" description="Helical" evidence="1">
    <location>
        <begin position="111"/>
        <end position="130"/>
    </location>
</feature>
<accession>A0A9D9EF71</accession>
<reference evidence="2" key="2">
    <citation type="journal article" date="2021" name="PeerJ">
        <title>Extensive microbial diversity within the chicken gut microbiome revealed by metagenomics and culture.</title>
        <authorList>
            <person name="Gilroy R."/>
            <person name="Ravi A."/>
            <person name="Getino M."/>
            <person name="Pursley I."/>
            <person name="Horton D.L."/>
            <person name="Alikhan N.F."/>
            <person name="Baker D."/>
            <person name="Gharbi K."/>
            <person name="Hall N."/>
            <person name="Watson M."/>
            <person name="Adriaenssens E.M."/>
            <person name="Foster-Nyarko E."/>
            <person name="Jarju S."/>
            <person name="Secka A."/>
            <person name="Antonio M."/>
            <person name="Oren A."/>
            <person name="Chaudhuri R.R."/>
            <person name="La Ragione R."/>
            <person name="Hildebrand F."/>
            <person name="Pallen M.J."/>
        </authorList>
    </citation>
    <scope>NUCLEOTIDE SEQUENCE</scope>
    <source>
        <strain evidence="2">D5-748</strain>
    </source>
</reference>
<feature type="transmembrane region" description="Helical" evidence="1">
    <location>
        <begin position="12"/>
        <end position="34"/>
    </location>
</feature>
<gene>
    <name evidence="2" type="ORF">IAC23_06110</name>
</gene>
<keyword evidence="1" id="KW-0812">Transmembrane</keyword>
<evidence type="ECO:0000256" key="1">
    <source>
        <dbReference type="SAM" id="Phobius"/>
    </source>
</evidence>
<proteinExistence type="predicted"/>
<feature type="transmembrane region" description="Helical" evidence="1">
    <location>
        <begin position="54"/>
        <end position="73"/>
    </location>
</feature>
<protein>
    <submittedName>
        <fullName evidence="2">YitT family protein</fullName>
    </submittedName>
</protein>
<keyword evidence="1" id="KW-0472">Membrane</keyword>
<dbReference type="AlphaFoldDB" id="A0A9D9EF71"/>
<dbReference type="PANTHER" id="PTHR40078:SF1">
    <property type="entry name" value="INTEGRAL MEMBRANE PROTEIN"/>
    <property type="match status" value="1"/>
</dbReference>
<feature type="transmembrane region" description="Helical" evidence="1">
    <location>
        <begin position="190"/>
        <end position="209"/>
    </location>
</feature>
<dbReference type="PANTHER" id="PTHR40078">
    <property type="entry name" value="INTEGRAL MEMBRANE PROTEIN-RELATED"/>
    <property type="match status" value="1"/>
</dbReference>
<evidence type="ECO:0000313" key="3">
    <source>
        <dbReference type="Proteomes" id="UP000823619"/>
    </source>
</evidence>
<reference evidence="2" key="1">
    <citation type="submission" date="2020-10" db="EMBL/GenBank/DDBJ databases">
        <authorList>
            <person name="Gilroy R."/>
        </authorList>
    </citation>
    <scope>NUCLEOTIDE SEQUENCE</scope>
    <source>
        <strain evidence="2">D5-748</strain>
    </source>
</reference>
<keyword evidence="1" id="KW-1133">Transmembrane helix</keyword>
<feature type="transmembrane region" description="Helical" evidence="1">
    <location>
        <begin position="161"/>
        <end position="178"/>
    </location>
</feature>
<feature type="transmembrane region" description="Helical" evidence="1">
    <location>
        <begin position="85"/>
        <end position="105"/>
    </location>
</feature>